<organism evidence="1 2">
    <name type="scientific">Gaetbulibacter aestuarii</name>
    <dbReference type="NCBI Taxonomy" id="1502358"/>
    <lineage>
        <taxon>Bacteria</taxon>
        <taxon>Pseudomonadati</taxon>
        <taxon>Bacteroidota</taxon>
        <taxon>Flavobacteriia</taxon>
        <taxon>Flavobacteriales</taxon>
        <taxon>Flavobacteriaceae</taxon>
        <taxon>Gaetbulibacter</taxon>
    </lineage>
</organism>
<proteinExistence type="predicted"/>
<comment type="caution">
    <text evidence="1">The sequence shown here is derived from an EMBL/GenBank/DDBJ whole genome shotgun (WGS) entry which is preliminary data.</text>
</comment>
<dbReference type="Proteomes" id="UP001610100">
    <property type="component" value="Unassembled WGS sequence"/>
</dbReference>
<evidence type="ECO:0000313" key="1">
    <source>
        <dbReference type="EMBL" id="MFH6770913.1"/>
    </source>
</evidence>
<accession>A0ABW7MVQ6</accession>
<keyword evidence="2" id="KW-1185">Reference proteome</keyword>
<sequence length="60" mass="6826">MKANNTTNPFCMIFGHNYFVEDKQGDASKLRCKCCKNEFSLDSNGNLFDNAKNQLDPLFS</sequence>
<name>A0ABW7MVQ6_9FLAO</name>
<protein>
    <submittedName>
        <fullName evidence="1">Uncharacterized protein</fullName>
    </submittedName>
</protein>
<dbReference type="RefSeq" id="WP_344739620.1">
    <property type="nucleotide sequence ID" value="NZ_BAABAY010000001.1"/>
</dbReference>
<reference evidence="1 2" key="1">
    <citation type="submission" date="2024-02" db="EMBL/GenBank/DDBJ databases">
        <title>A Gaetbulibacter species isolated from tidal flats and genomic insights of their niches.</title>
        <authorList>
            <person name="Ye Y."/>
        </authorList>
    </citation>
    <scope>NUCLEOTIDE SEQUENCE [LARGE SCALE GENOMIC DNA]</scope>
    <source>
        <strain evidence="1 2">KYW382</strain>
    </source>
</reference>
<evidence type="ECO:0000313" key="2">
    <source>
        <dbReference type="Proteomes" id="UP001610100"/>
    </source>
</evidence>
<gene>
    <name evidence="1" type="ORF">V8G58_03120</name>
</gene>
<dbReference type="EMBL" id="JBAWKB010000001">
    <property type="protein sequence ID" value="MFH6770913.1"/>
    <property type="molecule type" value="Genomic_DNA"/>
</dbReference>